<protein>
    <submittedName>
        <fullName evidence="2">Uncharacterized protein</fullName>
    </submittedName>
</protein>
<feature type="region of interest" description="Disordered" evidence="1">
    <location>
        <begin position="74"/>
        <end position="97"/>
    </location>
</feature>
<dbReference type="HOGENOM" id="CLU_2051128_0_0_1"/>
<evidence type="ECO:0000313" key="2">
    <source>
        <dbReference type="EMBL" id="KIJ22503.1"/>
    </source>
</evidence>
<reference evidence="2 3" key="1">
    <citation type="submission" date="2014-06" db="EMBL/GenBank/DDBJ databases">
        <title>Evolutionary Origins and Diversification of the Mycorrhizal Mutualists.</title>
        <authorList>
            <consortium name="DOE Joint Genome Institute"/>
            <consortium name="Mycorrhizal Genomics Consortium"/>
            <person name="Kohler A."/>
            <person name="Kuo A."/>
            <person name="Nagy L.G."/>
            <person name="Floudas D."/>
            <person name="Copeland A."/>
            <person name="Barry K.W."/>
            <person name="Cichocki N."/>
            <person name="Veneault-Fourrey C."/>
            <person name="LaButti K."/>
            <person name="Lindquist E.A."/>
            <person name="Lipzen A."/>
            <person name="Lundell T."/>
            <person name="Morin E."/>
            <person name="Murat C."/>
            <person name="Riley R."/>
            <person name="Ohm R."/>
            <person name="Sun H."/>
            <person name="Tunlid A."/>
            <person name="Henrissat B."/>
            <person name="Grigoriev I.V."/>
            <person name="Hibbett D.S."/>
            <person name="Martin F."/>
        </authorList>
    </citation>
    <scope>NUCLEOTIDE SEQUENCE [LARGE SCALE GENOMIC DNA]</scope>
    <source>
        <strain evidence="2 3">SS14</strain>
    </source>
</reference>
<organism evidence="2 3">
    <name type="scientific">Sphaerobolus stellatus (strain SS14)</name>
    <dbReference type="NCBI Taxonomy" id="990650"/>
    <lineage>
        <taxon>Eukaryota</taxon>
        <taxon>Fungi</taxon>
        <taxon>Dikarya</taxon>
        <taxon>Basidiomycota</taxon>
        <taxon>Agaricomycotina</taxon>
        <taxon>Agaricomycetes</taxon>
        <taxon>Phallomycetidae</taxon>
        <taxon>Geastrales</taxon>
        <taxon>Sphaerobolaceae</taxon>
        <taxon>Sphaerobolus</taxon>
    </lineage>
</organism>
<name>A0A0C9T185_SPHS4</name>
<evidence type="ECO:0000256" key="1">
    <source>
        <dbReference type="SAM" id="MobiDB-lite"/>
    </source>
</evidence>
<accession>A0A0C9T185</accession>
<dbReference type="AlphaFoldDB" id="A0A0C9T185"/>
<evidence type="ECO:0000313" key="3">
    <source>
        <dbReference type="Proteomes" id="UP000054279"/>
    </source>
</evidence>
<proteinExistence type="predicted"/>
<sequence>MGSSTRYPSYDYHSYFNRITNHTCKSRYCIRIHPTSAPASNNAPRSRSTSIEPAPSRSPLPIITDLKAKGANVKAKAPAPAPVLNRTPAPPTKPLESIPERRSLIQAASAVTTLSAREESLSSKRLGRMLAKIATPAAEKAKTITRRRNC</sequence>
<feature type="region of interest" description="Disordered" evidence="1">
    <location>
        <begin position="34"/>
        <end position="61"/>
    </location>
</feature>
<dbReference type="EMBL" id="KN838171">
    <property type="protein sequence ID" value="KIJ22503.1"/>
    <property type="molecule type" value="Genomic_DNA"/>
</dbReference>
<feature type="compositionally biased region" description="Polar residues" evidence="1">
    <location>
        <begin position="37"/>
        <end position="51"/>
    </location>
</feature>
<keyword evidence="3" id="KW-1185">Reference proteome</keyword>
<gene>
    <name evidence="2" type="ORF">M422DRAFT_40049</name>
</gene>
<dbReference type="Proteomes" id="UP000054279">
    <property type="component" value="Unassembled WGS sequence"/>
</dbReference>